<proteinExistence type="predicted"/>
<organism evidence="1 2">
    <name type="scientific">Marinobacter persicus</name>
    <dbReference type="NCBI Taxonomy" id="930118"/>
    <lineage>
        <taxon>Bacteria</taxon>
        <taxon>Pseudomonadati</taxon>
        <taxon>Pseudomonadota</taxon>
        <taxon>Gammaproteobacteria</taxon>
        <taxon>Pseudomonadales</taxon>
        <taxon>Marinobacteraceae</taxon>
        <taxon>Marinobacter</taxon>
    </lineage>
</organism>
<dbReference type="RefSeq" id="WP_227663641.1">
    <property type="nucleotide sequence ID" value="NZ_BMYN01000011.1"/>
</dbReference>
<keyword evidence="2" id="KW-1185">Reference proteome</keyword>
<dbReference type="Proteomes" id="UP000199445">
    <property type="component" value="Unassembled WGS sequence"/>
</dbReference>
<evidence type="ECO:0000313" key="2">
    <source>
        <dbReference type="Proteomes" id="UP000199445"/>
    </source>
</evidence>
<sequence length="300" mass="34856">MLVDPKSDPKSWEHYFKDILRRHYGPSNLKDVPDSYGGDFGVECYTFGGHVFQCYLPEQTSDKEKLTKAQKNKIRKDIYKLTNKNLNSFKKLFAGIKINRWVLATSEYVDSDVALYCSAKSVKVRKLDIPFISDDFHILVQTENDYKSEVRSLKKDVYQLNLVFDKVEGDEAEAWIDDNLAFLYKLDSKLPKVISKERILSMKSHLVQKYLEFQNLMAHLSVEWPEINSLIRDSIANRRSYLELRFLTDSGKQAGAVIASEMKKLEDDIQRKVPSLKKDDMELIQHGVIADWLIRCPLDF</sequence>
<name>A0A1I3VLI5_9GAMM</name>
<evidence type="ECO:0000313" key="1">
    <source>
        <dbReference type="EMBL" id="SFJ95949.1"/>
    </source>
</evidence>
<accession>A0A1I3VLI5</accession>
<gene>
    <name evidence="1" type="ORF">SAMN05216429_10847</name>
</gene>
<protein>
    <submittedName>
        <fullName evidence="1">Uncharacterized protein</fullName>
    </submittedName>
</protein>
<reference evidence="1 2" key="1">
    <citation type="submission" date="2016-10" db="EMBL/GenBank/DDBJ databases">
        <authorList>
            <person name="de Groot N.N."/>
        </authorList>
    </citation>
    <scope>NUCLEOTIDE SEQUENCE [LARGE SCALE GENOMIC DNA]</scope>
    <source>
        <strain evidence="1 2">IBRC-M 10445</strain>
    </source>
</reference>
<dbReference type="EMBL" id="FOSC01000008">
    <property type="protein sequence ID" value="SFJ95949.1"/>
    <property type="molecule type" value="Genomic_DNA"/>
</dbReference>
<dbReference type="AlphaFoldDB" id="A0A1I3VLI5"/>